<sequence length="499" mass="55531">MESLNSDNSLQPQAAPSCPFYSVVPHDNMANTQLPRLKPAAEPHPDVQTPDNMANTTKSDWVVEPNSEQQILIDTEFQKLLALNEELRAANNDLYEEVEHLKDDFAESEKALQWQKRRSSVAESMLNQQTQELAAAQEQIKSLFQELETSVQTVQRQENLIETYKTQLQISEQRLAKLERECALLQTNYNEQAQQASQSENTCRELRSRLMRQQRQTLQFKAALEKCLETPAVNDSSDDTANHQTRFSRKARSLFPNVQPIRPWSAESEADGVQLDSPWGQCSTSPPCSTDNSEPIPSSPENSPVKEDTPPPSQPVAAVIDASPTTSESISSLGSSKLDDQLDSLIQLFFTSESASASPPTAEINLDSPQTEALVGETQETTVENVQQSETLPEQQVEIFTVEEDSQPSSVNHSPESSILPLSETTADSSPAIPLENYWLENAQVHQTNLTANDSWDYANDTQSPSPVVYPQRPPKGRKSLSSVELPNFRPSNQSKNPQ</sequence>
<dbReference type="AlphaFoldDB" id="A0A161XKX1"/>
<feature type="coiled-coil region" evidence="1">
    <location>
        <begin position="73"/>
        <end position="216"/>
    </location>
</feature>
<feature type="region of interest" description="Disordered" evidence="2">
    <location>
        <begin position="232"/>
        <end position="252"/>
    </location>
</feature>
<dbReference type="EMBL" id="LWAJ01000090">
    <property type="protein sequence ID" value="KZL50381.1"/>
    <property type="molecule type" value="Genomic_DNA"/>
</dbReference>
<feature type="compositionally biased region" description="Polar residues" evidence="2">
    <location>
        <begin position="1"/>
        <end position="14"/>
    </location>
</feature>
<proteinExistence type="predicted"/>
<reference evidence="3 4" key="1">
    <citation type="submission" date="2016-04" db="EMBL/GenBank/DDBJ databases">
        <title>Draft Genome Assembly of the Bloom-forming Cyanobacterium Nodularia spumigena Strain CENA596 in Shrimp Production Ponds.</title>
        <authorList>
            <person name="Popin R.V."/>
            <person name="Rigonato J."/>
            <person name="Abreu V.A."/>
            <person name="Andreote A.P."/>
            <person name="Silveira S.B."/>
            <person name="Odebrecht C."/>
            <person name="Fiore M.F."/>
        </authorList>
    </citation>
    <scope>NUCLEOTIDE SEQUENCE [LARGE SCALE GENOMIC DNA]</scope>
    <source>
        <strain evidence="3 4">CENA596</strain>
    </source>
</reference>
<feature type="compositionally biased region" description="Polar residues" evidence="2">
    <location>
        <begin position="407"/>
        <end position="417"/>
    </location>
</feature>
<organism evidence="3 4">
    <name type="scientific">Nodularia spumigena CENA596</name>
    <dbReference type="NCBI Taxonomy" id="1819295"/>
    <lineage>
        <taxon>Bacteria</taxon>
        <taxon>Bacillati</taxon>
        <taxon>Cyanobacteriota</taxon>
        <taxon>Cyanophyceae</taxon>
        <taxon>Nostocales</taxon>
        <taxon>Nodulariaceae</taxon>
        <taxon>Nodularia</taxon>
    </lineage>
</organism>
<dbReference type="OrthoDB" id="419021at2"/>
<feature type="compositionally biased region" description="Polar residues" evidence="2">
    <location>
        <begin position="280"/>
        <end position="291"/>
    </location>
</feature>
<dbReference type="Proteomes" id="UP000076555">
    <property type="component" value="Unassembled WGS sequence"/>
</dbReference>
<feature type="compositionally biased region" description="Polar residues" evidence="2">
    <location>
        <begin position="480"/>
        <end position="499"/>
    </location>
</feature>
<accession>A0A161XKX1</accession>
<comment type="caution">
    <text evidence="3">The sequence shown here is derived from an EMBL/GenBank/DDBJ whole genome shotgun (WGS) entry which is preliminary data.</text>
</comment>
<keyword evidence="1" id="KW-0175">Coiled coil</keyword>
<dbReference type="RefSeq" id="WP_063872266.1">
    <property type="nucleotide sequence ID" value="NZ_CAWMRI010000090.1"/>
</dbReference>
<evidence type="ECO:0000313" key="4">
    <source>
        <dbReference type="Proteomes" id="UP000076555"/>
    </source>
</evidence>
<name>A0A161XKX1_NODSP</name>
<evidence type="ECO:0000256" key="2">
    <source>
        <dbReference type="SAM" id="MobiDB-lite"/>
    </source>
</evidence>
<feature type="compositionally biased region" description="Low complexity" evidence="2">
    <location>
        <begin position="323"/>
        <end position="335"/>
    </location>
</feature>
<protein>
    <submittedName>
        <fullName evidence="3">Uncharacterized protein</fullName>
    </submittedName>
</protein>
<feature type="region of interest" description="Disordered" evidence="2">
    <location>
        <begin position="451"/>
        <end position="499"/>
    </location>
</feature>
<feature type="compositionally biased region" description="Polar residues" evidence="2">
    <location>
        <begin position="451"/>
        <end position="466"/>
    </location>
</feature>
<gene>
    <name evidence="3" type="ORF">A2T98_07860</name>
</gene>
<evidence type="ECO:0000313" key="3">
    <source>
        <dbReference type="EMBL" id="KZL50381.1"/>
    </source>
</evidence>
<evidence type="ECO:0000256" key="1">
    <source>
        <dbReference type="SAM" id="Coils"/>
    </source>
</evidence>
<feature type="region of interest" description="Disordered" evidence="2">
    <location>
        <begin position="1"/>
        <end position="55"/>
    </location>
</feature>
<feature type="compositionally biased region" description="Low complexity" evidence="2">
    <location>
        <begin position="292"/>
        <end position="303"/>
    </location>
</feature>
<feature type="region of interest" description="Disordered" evidence="2">
    <location>
        <begin position="268"/>
        <end position="335"/>
    </location>
</feature>
<feature type="region of interest" description="Disordered" evidence="2">
    <location>
        <begin position="404"/>
        <end position="428"/>
    </location>
</feature>